<proteinExistence type="inferred from homology"/>
<evidence type="ECO:0000256" key="4">
    <source>
        <dbReference type="ARBA" id="ARBA00022980"/>
    </source>
</evidence>
<dbReference type="Pfam" id="PF08071">
    <property type="entry name" value="RS4NT"/>
    <property type="match status" value="1"/>
</dbReference>
<dbReference type="InterPro" id="IPR013845">
    <property type="entry name" value="Ribosomal_eS4_central_region"/>
</dbReference>
<dbReference type="GO" id="GO:0022627">
    <property type="term" value="C:cytosolic small ribosomal subunit"/>
    <property type="evidence" value="ECO:0007669"/>
    <property type="project" value="TreeGrafter"/>
</dbReference>
<organism evidence="10">
    <name type="scientific">Candidatus Methanomethylicus mesodigestus</name>
    <dbReference type="NCBI Taxonomy" id="1867258"/>
    <lineage>
        <taxon>Archaea</taxon>
        <taxon>Thermoproteota</taxon>
        <taxon>Methanosuratincolia</taxon>
        <taxon>Candidatus Methanomethylicales</taxon>
        <taxon>Candidatus Methanomethylicaceae</taxon>
        <taxon>Candidatus Methanomethylicus</taxon>
    </lineage>
</organism>
<evidence type="ECO:0000256" key="2">
    <source>
        <dbReference type="ARBA" id="ARBA00022730"/>
    </source>
</evidence>
<comment type="similarity">
    <text evidence="1 7">Belongs to the eukaryotic ribosomal protein eS4 family.</text>
</comment>
<dbReference type="InterPro" id="IPR013843">
    <property type="entry name" value="Ribosomal_eS4_N"/>
</dbReference>
<evidence type="ECO:0000259" key="9">
    <source>
        <dbReference type="Pfam" id="PF08071"/>
    </source>
</evidence>
<evidence type="ECO:0000256" key="1">
    <source>
        <dbReference type="ARBA" id="ARBA00007500"/>
    </source>
</evidence>
<keyword evidence="3 7" id="KW-0694">RNA-binding</keyword>
<feature type="domain" description="Small ribosomal subunit protein eS4 N-terminal" evidence="9">
    <location>
        <begin position="2"/>
        <end position="35"/>
    </location>
</feature>
<sequence>MTRHLTTYEAPRFWPIRIKDHAFTIRPSAGPHPLRESIPLGVVLRDVLKVVKTVAEAKRVLAEGRILVDGKVKVDHKLPVGLMDVIYLKSSDSYYRVVPDKINKLALTKITAEEASFKLVRIQGKRTLKNKTVQLNTHDGRSITLKVDDPFNIQLGYRPFDALKISLPDGQILESIPMEADTYVAVIGGTNIGSYGVLSESIPNRDPEKPAKVIIGDAMVTVILKYLFPIGKGSPIINISGTGEVA</sequence>
<keyword evidence="2" id="KW-0699">rRNA-binding</keyword>
<protein>
    <recommendedName>
        <fullName evidence="6 7">Small ribosomal subunit protein eS4</fullName>
    </recommendedName>
</protein>
<evidence type="ECO:0000259" key="8">
    <source>
        <dbReference type="Pfam" id="PF00900"/>
    </source>
</evidence>
<dbReference type="AlphaFoldDB" id="A0A7C3J259"/>
<dbReference type="Gene3D" id="2.40.50.740">
    <property type="match status" value="1"/>
</dbReference>
<name>A0A7C3J259_9CREN</name>
<dbReference type="SUPFAM" id="SSF55174">
    <property type="entry name" value="Alpha-L RNA-binding motif"/>
    <property type="match status" value="1"/>
</dbReference>
<dbReference type="HAMAP" id="MF_00485">
    <property type="entry name" value="Ribosomal_eS4"/>
    <property type="match status" value="1"/>
</dbReference>
<dbReference type="PANTHER" id="PTHR11581:SF0">
    <property type="entry name" value="SMALL RIBOSOMAL SUBUNIT PROTEIN ES4"/>
    <property type="match status" value="1"/>
</dbReference>
<dbReference type="FunFam" id="3.10.290.10:FF:000002">
    <property type="entry name" value="40S ribosomal protein S4"/>
    <property type="match status" value="1"/>
</dbReference>
<evidence type="ECO:0000256" key="5">
    <source>
        <dbReference type="ARBA" id="ARBA00023274"/>
    </source>
</evidence>
<comment type="caution">
    <text evidence="10">The sequence shown here is derived from an EMBL/GenBank/DDBJ whole genome shotgun (WGS) entry which is preliminary data.</text>
</comment>
<reference evidence="10" key="1">
    <citation type="journal article" date="2020" name="mSystems">
        <title>Genome- and Community-Level Interaction Insights into Carbon Utilization and Element Cycling Functions of Hydrothermarchaeota in Hydrothermal Sediment.</title>
        <authorList>
            <person name="Zhou Z."/>
            <person name="Liu Y."/>
            <person name="Xu W."/>
            <person name="Pan J."/>
            <person name="Luo Z.H."/>
            <person name="Li M."/>
        </authorList>
    </citation>
    <scope>NUCLEOTIDE SEQUENCE [LARGE SCALE GENOMIC DNA]</scope>
    <source>
        <strain evidence="10">SpSt-468</strain>
    </source>
</reference>
<gene>
    <name evidence="7" type="primary">rps4e</name>
    <name evidence="10" type="ORF">ENS19_03460</name>
</gene>
<dbReference type="GO" id="GO:0019843">
    <property type="term" value="F:rRNA binding"/>
    <property type="evidence" value="ECO:0007669"/>
    <property type="project" value="UniProtKB-KW"/>
</dbReference>
<dbReference type="EMBL" id="DSTX01000004">
    <property type="protein sequence ID" value="HFK20319.1"/>
    <property type="molecule type" value="Genomic_DNA"/>
</dbReference>
<evidence type="ECO:0000256" key="3">
    <source>
        <dbReference type="ARBA" id="ARBA00022884"/>
    </source>
</evidence>
<dbReference type="Pfam" id="PF00900">
    <property type="entry name" value="Ribosomal_S4e"/>
    <property type="match status" value="1"/>
</dbReference>
<dbReference type="NCBIfam" id="NF003312">
    <property type="entry name" value="PRK04313.1"/>
    <property type="match status" value="1"/>
</dbReference>
<dbReference type="PROSITE" id="PS50889">
    <property type="entry name" value="S4"/>
    <property type="match status" value="1"/>
</dbReference>
<dbReference type="InterPro" id="IPR000876">
    <property type="entry name" value="Ribosomal_eS4"/>
</dbReference>
<dbReference type="PANTHER" id="PTHR11581">
    <property type="entry name" value="30S/40S RIBOSOMAL PROTEIN S4"/>
    <property type="match status" value="1"/>
</dbReference>
<dbReference type="Gene3D" id="3.10.290.10">
    <property type="entry name" value="RNA-binding S4 domain"/>
    <property type="match status" value="1"/>
</dbReference>
<evidence type="ECO:0000256" key="7">
    <source>
        <dbReference type="HAMAP-Rule" id="MF_00485"/>
    </source>
</evidence>
<feature type="domain" description="Small ribosomal subunit protein eS4 central region" evidence="8">
    <location>
        <begin position="92"/>
        <end position="172"/>
    </location>
</feature>
<accession>A0A7C3J259</accession>
<keyword evidence="5 7" id="KW-0687">Ribonucleoprotein</keyword>
<evidence type="ECO:0000313" key="10">
    <source>
        <dbReference type="EMBL" id="HFK20319.1"/>
    </source>
</evidence>
<dbReference type="InterPro" id="IPR036986">
    <property type="entry name" value="S4_RNA-bd_sf"/>
</dbReference>
<dbReference type="GO" id="GO:0003735">
    <property type="term" value="F:structural constituent of ribosome"/>
    <property type="evidence" value="ECO:0007669"/>
    <property type="project" value="InterPro"/>
</dbReference>
<dbReference type="PIRSF" id="PIRSF002116">
    <property type="entry name" value="Ribosomal_S4"/>
    <property type="match status" value="1"/>
</dbReference>
<dbReference type="CDD" id="cd00165">
    <property type="entry name" value="S4"/>
    <property type="match status" value="1"/>
</dbReference>
<keyword evidence="4 7" id="KW-0689">Ribosomal protein</keyword>
<evidence type="ECO:0000256" key="6">
    <source>
        <dbReference type="ARBA" id="ARBA00035272"/>
    </source>
</evidence>
<dbReference type="GO" id="GO:0006412">
    <property type="term" value="P:translation"/>
    <property type="evidence" value="ECO:0007669"/>
    <property type="project" value="UniProtKB-UniRule"/>
</dbReference>
<dbReference type="InterPro" id="IPR038237">
    <property type="entry name" value="Ribosomal_eS4_central_sf"/>
</dbReference>